<dbReference type="SUPFAM" id="SSF89550">
    <property type="entry name" value="PHP domain-like"/>
    <property type="match status" value="1"/>
</dbReference>
<feature type="domain" description="Polymerase/histidinol phosphatase N-terminal" evidence="1">
    <location>
        <begin position="3"/>
        <end position="83"/>
    </location>
</feature>
<comment type="caution">
    <text evidence="2">The sequence shown here is derived from an EMBL/GenBank/DDBJ whole genome shotgun (WGS) entry which is preliminary data.</text>
</comment>
<dbReference type="EMBL" id="JBHTBY010000002">
    <property type="protein sequence ID" value="MFC7320006.1"/>
    <property type="molecule type" value="Genomic_DNA"/>
</dbReference>
<accession>A0ABW2JZX6</accession>
<dbReference type="PANTHER" id="PTHR42924:SF3">
    <property type="entry name" value="POLYMERASE_HISTIDINOL PHOSPHATASE N-TERMINAL DOMAIN-CONTAINING PROTEIN"/>
    <property type="match status" value="1"/>
</dbReference>
<dbReference type="Pfam" id="PF02811">
    <property type="entry name" value="PHP"/>
    <property type="match status" value="1"/>
</dbReference>
<dbReference type="InterPro" id="IPR016195">
    <property type="entry name" value="Pol/histidinol_Pase-like"/>
</dbReference>
<organism evidence="2 3">
    <name type="scientific">Halobacillus campisalis</name>
    <dbReference type="NCBI Taxonomy" id="435909"/>
    <lineage>
        <taxon>Bacteria</taxon>
        <taxon>Bacillati</taxon>
        <taxon>Bacillota</taxon>
        <taxon>Bacilli</taxon>
        <taxon>Bacillales</taxon>
        <taxon>Bacillaceae</taxon>
        <taxon>Halobacillus</taxon>
    </lineage>
</organism>
<dbReference type="Proteomes" id="UP001596494">
    <property type="component" value="Unassembled WGS sequence"/>
</dbReference>
<dbReference type="InterPro" id="IPR003141">
    <property type="entry name" value="Pol/His_phosphatase_N"/>
</dbReference>
<dbReference type="InterPro" id="IPR004013">
    <property type="entry name" value="PHP_dom"/>
</dbReference>
<gene>
    <name evidence="2" type="ORF">ACFQMN_03795</name>
</gene>
<dbReference type="PANTHER" id="PTHR42924">
    <property type="entry name" value="EXONUCLEASE"/>
    <property type="match status" value="1"/>
</dbReference>
<reference evidence="3" key="1">
    <citation type="journal article" date="2019" name="Int. J. Syst. Evol. Microbiol.">
        <title>The Global Catalogue of Microorganisms (GCM) 10K type strain sequencing project: providing services to taxonomists for standard genome sequencing and annotation.</title>
        <authorList>
            <consortium name="The Broad Institute Genomics Platform"/>
            <consortium name="The Broad Institute Genome Sequencing Center for Infectious Disease"/>
            <person name="Wu L."/>
            <person name="Ma J."/>
        </authorList>
    </citation>
    <scope>NUCLEOTIDE SEQUENCE [LARGE SCALE GENOMIC DNA]</scope>
    <source>
        <strain evidence="3">CCUG 73951</strain>
    </source>
</reference>
<dbReference type="CDD" id="cd07432">
    <property type="entry name" value="PHP_HisPPase"/>
    <property type="match status" value="1"/>
</dbReference>
<sequence>MKIDFHTHANLSKALAVTPEEFRSKIKEAKESGLDALALTEHFNAPNFDDIYHMLDTHFPYQHNYYDVDGVKVFPGIEIDVLETGHFLVVAERETIKGISHQLKEHTEEHNFIKVNDLNELLKGLNVIKIGAHPYRESTPWVHHTEETLASFDAFDINGKDLYKYGTEMKSKVDELAAKYDISAVAGSDTHQFFQYGAVVNHFPECHTIEELRNVIKNKDYEVQLSPALRLKVRAAKFVKKILKEKDFVTI</sequence>
<keyword evidence="3" id="KW-1185">Reference proteome</keyword>
<dbReference type="SMART" id="SM00481">
    <property type="entry name" value="POLIIIAc"/>
    <property type="match status" value="1"/>
</dbReference>
<dbReference type="Gene3D" id="3.20.20.140">
    <property type="entry name" value="Metal-dependent hydrolases"/>
    <property type="match status" value="1"/>
</dbReference>
<evidence type="ECO:0000313" key="3">
    <source>
        <dbReference type="Proteomes" id="UP001596494"/>
    </source>
</evidence>
<dbReference type="InterPro" id="IPR052018">
    <property type="entry name" value="PHP_domain"/>
</dbReference>
<dbReference type="Pfam" id="PF13263">
    <property type="entry name" value="PHP_C"/>
    <property type="match status" value="1"/>
</dbReference>
<dbReference type="RefSeq" id="WP_289217030.1">
    <property type="nucleotide sequence ID" value="NZ_JAPVRC010000011.1"/>
</dbReference>
<evidence type="ECO:0000259" key="1">
    <source>
        <dbReference type="SMART" id="SM00481"/>
    </source>
</evidence>
<proteinExistence type="predicted"/>
<protein>
    <submittedName>
        <fullName evidence="2">PHP domain-containing protein</fullName>
    </submittedName>
</protein>
<evidence type="ECO:0000313" key="2">
    <source>
        <dbReference type="EMBL" id="MFC7320006.1"/>
    </source>
</evidence>
<name>A0ABW2JZX6_9BACI</name>